<evidence type="ECO:0000313" key="1">
    <source>
        <dbReference type="EMBL" id="BDZ42336.1"/>
    </source>
</evidence>
<keyword evidence="2" id="KW-1185">Reference proteome</keyword>
<proteinExistence type="predicted"/>
<name>A0ABN6XBX4_9CELL</name>
<dbReference type="EMBL" id="AP027729">
    <property type="protein sequence ID" value="BDZ42336.1"/>
    <property type="molecule type" value="Genomic_DNA"/>
</dbReference>
<accession>A0ABN6XBX4</accession>
<protein>
    <submittedName>
        <fullName evidence="1">Uncharacterized protein</fullName>
    </submittedName>
</protein>
<sequence>MRLLEELRTDLRARDVARDGEDGHAGAVRVVQAVDQVQVAGAARARAHREVPGDLGLRGGHERGGLLVAHVDPFDAGAVLVGAADRVDDRVQAVADDAEDVLDPRRDELGDEQVRDGAVLLVLGERLMPKGTRPPGLSDGLSDGSSAGCRTCGGPGCGPGRRDPCAGAASTITRSALRRDTTALPQGACVRSGSIGQASSATTSTARSRLRLRIERAETTTASAPPAMTTW</sequence>
<reference evidence="2" key="1">
    <citation type="journal article" date="2019" name="Int. J. Syst. Evol. Microbiol.">
        <title>The Global Catalogue of Microorganisms (GCM) 10K type strain sequencing project: providing services to taxonomists for standard genome sequencing and annotation.</title>
        <authorList>
            <consortium name="The Broad Institute Genomics Platform"/>
            <consortium name="The Broad Institute Genome Sequencing Center for Infectious Disease"/>
            <person name="Wu L."/>
            <person name="Ma J."/>
        </authorList>
    </citation>
    <scope>NUCLEOTIDE SEQUENCE [LARGE SCALE GENOMIC DNA]</scope>
    <source>
        <strain evidence="2">NBRC 108565</strain>
    </source>
</reference>
<dbReference type="Proteomes" id="UP001321475">
    <property type="component" value="Chromosome"/>
</dbReference>
<evidence type="ECO:0000313" key="2">
    <source>
        <dbReference type="Proteomes" id="UP001321475"/>
    </source>
</evidence>
<organism evidence="1 2">
    <name type="scientific">Paraoerskovia sediminicola</name>
    <dbReference type="NCBI Taxonomy" id="1138587"/>
    <lineage>
        <taxon>Bacteria</taxon>
        <taxon>Bacillati</taxon>
        <taxon>Actinomycetota</taxon>
        <taxon>Actinomycetes</taxon>
        <taxon>Micrococcales</taxon>
        <taxon>Cellulomonadaceae</taxon>
        <taxon>Paraoerskovia</taxon>
    </lineage>
</organism>
<gene>
    <name evidence="1" type="ORF">GCM10025865_16350</name>
</gene>